<dbReference type="RefSeq" id="WP_204000326.1">
    <property type="nucleotide sequence ID" value="NZ_BOPG01000043.1"/>
</dbReference>
<accession>A0A8J3ZBZ1</accession>
<protein>
    <submittedName>
        <fullName evidence="1">Uncharacterized protein</fullName>
    </submittedName>
</protein>
<sequence length="99" mass="10844">MAVEFRRQSIKIPAGTGRRSFKGSAAFSRSVTSAGGAIEGFKFDFLDNDHHINTVEVDVDVTGTPGNTVEFTVECLYADKNFDDRYEGYVSVLVIAETT</sequence>
<evidence type="ECO:0000313" key="2">
    <source>
        <dbReference type="Proteomes" id="UP000612585"/>
    </source>
</evidence>
<evidence type="ECO:0000313" key="1">
    <source>
        <dbReference type="EMBL" id="GIJ58895.1"/>
    </source>
</evidence>
<reference evidence="1" key="1">
    <citation type="submission" date="2021-01" db="EMBL/GenBank/DDBJ databases">
        <title>Whole genome shotgun sequence of Virgisporangium aurantiacum NBRC 16421.</title>
        <authorList>
            <person name="Komaki H."/>
            <person name="Tamura T."/>
        </authorList>
    </citation>
    <scope>NUCLEOTIDE SEQUENCE</scope>
    <source>
        <strain evidence="1">NBRC 16421</strain>
    </source>
</reference>
<keyword evidence="2" id="KW-1185">Reference proteome</keyword>
<name>A0A8J3ZBZ1_9ACTN</name>
<dbReference type="Proteomes" id="UP000612585">
    <property type="component" value="Unassembled WGS sequence"/>
</dbReference>
<proteinExistence type="predicted"/>
<organism evidence="1 2">
    <name type="scientific">Virgisporangium aurantiacum</name>
    <dbReference type="NCBI Taxonomy" id="175570"/>
    <lineage>
        <taxon>Bacteria</taxon>
        <taxon>Bacillati</taxon>
        <taxon>Actinomycetota</taxon>
        <taxon>Actinomycetes</taxon>
        <taxon>Micromonosporales</taxon>
        <taxon>Micromonosporaceae</taxon>
        <taxon>Virgisporangium</taxon>
    </lineage>
</organism>
<comment type="caution">
    <text evidence="1">The sequence shown here is derived from an EMBL/GenBank/DDBJ whole genome shotgun (WGS) entry which is preliminary data.</text>
</comment>
<gene>
    <name evidence="1" type="ORF">Vau01_064110</name>
</gene>
<dbReference type="AlphaFoldDB" id="A0A8J3ZBZ1"/>
<dbReference type="EMBL" id="BOPG01000043">
    <property type="protein sequence ID" value="GIJ58895.1"/>
    <property type="molecule type" value="Genomic_DNA"/>
</dbReference>